<dbReference type="InterPro" id="IPR003593">
    <property type="entry name" value="AAA+_ATPase"/>
</dbReference>
<dbReference type="CDD" id="cd03257">
    <property type="entry name" value="ABC_NikE_OppD_transporters"/>
    <property type="match status" value="1"/>
</dbReference>
<dbReference type="InterPro" id="IPR027417">
    <property type="entry name" value="P-loop_NTPase"/>
</dbReference>
<dbReference type="PROSITE" id="PS00211">
    <property type="entry name" value="ABC_TRANSPORTER_1"/>
    <property type="match status" value="1"/>
</dbReference>
<dbReference type="Pfam" id="PF08352">
    <property type="entry name" value="oligo_HPY"/>
    <property type="match status" value="1"/>
</dbReference>
<dbReference type="NCBIfam" id="TIGR01727">
    <property type="entry name" value="oligo_HPY"/>
    <property type="match status" value="1"/>
</dbReference>
<keyword evidence="6" id="KW-1185">Reference proteome</keyword>
<proteinExistence type="predicted"/>
<keyword evidence="3 5" id="KW-0067">ATP-binding</keyword>
<dbReference type="GO" id="GO:0005524">
    <property type="term" value="F:ATP binding"/>
    <property type="evidence" value="ECO:0007669"/>
    <property type="project" value="UniProtKB-KW"/>
</dbReference>
<dbReference type="SMART" id="SM00382">
    <property type="entry name" value="AAA"/>
    <property type="match status" value="1"/>
</dbReference>
<organism evidence="5 6">
    <name type="scientific">Catenulispora pinistramenti</name>
    <dbReference type="NCBI Taxonomy" id="2705254"/>
    <lineage>
        <taxon>Bacteria</taxon>
        <taxon>Bacillati</taxon>
        <taxon>Actinomycetota</taxon>
        <taxon>Actinomycetes</taxon>
        <taxon>Catenulisporales</taxon>
        <taxon>Catenulisporaceae</taxon>
        <taxon>Catenulispora</taxon>
    </lineage>
</organism>
<reference evidence="5 6" key="1">
    <citation type="submission" date="2020-02" db="EMBL/GenBank/DDBJ databases">
        <title>Acidophilic actinobacteria isolated from forest soil.</title>
        <authorList>
            <person name="Golinska P."/>
        </authorList>
    </citation>
    <scope>NUCLEOTIDE SEQUENCE [LARGE SCALE GENOMIC DNA]</scope>
    <source>
        <strain evidence="5 6">NL8</strain>
    </source>
</reference>
<dbReference type="InterPro" id="IPR017871">
    <property type="entry name" value="ABC_transporter-like_CS"/>
</dbReference>
<dbReference type="RefSeq" id="WP_212009361.1">
    <property type="nucleotide sequence ID" value="NZ_JAAFYZ010000035.1"/>
</dbReference>
<feature type="domain" description="ABC transporter" evidence="4">
    <location>
        <begin position="18"/>
        <end position="264"/>
    </location>
</feature>
<dbReference type="PANTHER" id="PTHR43067:SF3">
    <property type="entry name" value="MALTOSE ABC TRANSPORTER, ATP-BINDING PROTEIN"/>
    <property type="match status" value="1"/>
</dbReference>
<gene>
    <name evidence="5" type="ORF">KGQ19_12985</name>
</gene>
<dbReference type="PANTHER" id="PTHR43067">
    <property type="entry name" value="OLIGOPEPTIDE/DIPEPTIDE ABC TRANSPORTER, ATPASE SUBUNIT"/>
    <property type="match status" value="1"/>
</dbReference>
<comment type="caution">
    <text evidence="5">The sequence shown here is derived from an EMBL/GenBank/DDBJ whole genome shotgun (WGS) entry which is preliminary data.</text>
</comment>
<dbReference type="SUPFAM" id="SSF52540">
    <property type="entry name" value="P-loop containing nucleoside triphosphate hydrolases"/>
    <property type="match status" value="1"/>
</dbReference>
<dbReference type="InterPro" id="IPR013563">
    <property type="entry name" value="Oligopep_ABC_C"/>
</dbReference>
<evidence type="ECO:0000313" key="5">
    <source>
        <dbReference type="EMBL" id="MBS2547781.1"/>
    </source>
</evidence>
<name>A0ABS5KP18_9ACTN</name>
<dbReference type="InterPro" id="IPR003439">
    <property type="entry name" value="ABC_transporter-like_ATP-bd"/>
</dbReference>
<evidence type="ECO:0000259" key="4">
    <source>
        <dbReference type="PROSITE" id="PS50893"/>
    </source>
</evidence>
<dbReference type="PROSITE" id="PS50893">
    <property type="entry name" value="ABC_TRANSPORTER_2"/>
    <property type="match status" value="1"/>
</dbReference>
<sequence length="338" mass="36692">MSEPMTVLNSDREILLEVRDLRVEYATQNGPVEAVAGVDLTLAKGEFLGVVGESGCGKSTMLFGIAQLLNPPATVSGGEVLFKGENLVAMTAKSLNALRWRDFSVVMQSAMNALNPVHSIGRQFKDAIKAHARWPESQIKARSAEVLELVGIDPVHLKSFPHQLSGGMRQRAMIAMALLFTPDLIVMDEPTSALDVVAQRSLMAQIKELQKQLGFAVIFVTHDMSLVSHFSDRLMVMYAGQVVELGGTRAVFDAPAHPYSRGLLDAFPSIRGEVKRLTGIPGAPPNLGRPPSGCRFHPRCPVAMERCSVDVPELYLVDSVQARCLLHEPAAVSVEVES</sequence>
<dbReference type="EMBL" id="JAAFYZ010000035">
    <property type="protein sequence ID" value="MBS2547781.1"/>
    <property type="molecule type" value="Genomic_DNA"/>
</dbReference>
<dbReference type="Gene3D" id="3.40.50.300">
    <property type="entry name" value="P-loop containing nucleotide triphosphate hydrolases"/>
    <property type="match status" value="1"/>
</dbReference>
<evidence type="ECO:0000313" key="6">
    <source>
        <dbReference type="Proteomes" id="UP000730482"/>
    </source>
</evidence>
<keyword evidence="2" id="KW-0547">Nucleotide-binding</keyword>
<dbReference type="Proteomes" id="UP000730482">
    <property type="component" value="Unassembled WGS sequence"/>
</dbReference>
<dbReference type="Pfam" id="PF00005">
    <property type="entry name" value="ABC_tran"/>
    <property type="match status" value="1"/>
</dbReference>
<evidence type="ECO:0000256" key="1">
    <source>
        <dbReference type="ARBA" id="ARBA00022448"/>
    </source>
</evidence>
<evidence type="ECO:0000256" key="3">
    <source>
        <dbReference type="ARBA" id="ARBA00022840"/>
    </source>
</evidence>
<protein>
    <submittedName>
        <fullName evidence="5">ABC transporter ATP-binding protein</fullName>
    </submittedName>
</protein>
<evidence type="ECO:0000256" key="2">
    <source>
        <dbReference type="ARBA" id="ARBA00022741"/>
    </source>
</evidence>
<accession>A0ABS5KP18</accession>
<keyword evidence="1" id="KW-0813">Transport</keyword>